<name>A0ABY9WU90_9BACT</name>
<reference evidence="2 3" key="1">
    <citation type="submission" date="2019-08" db="EMBL/GenBank/DDBJ databases">
        <title>Archangium and Cystobacter genomes.</title>
        <authorList>
            <person name="Chen I.-C.K."/>
            <person name="Wielgoss S."/>
        </authorList>
    </citation>
    <scope>NUCLEOTIDE SEQUENCE [LARGE SCALE GENOMIC DNA]</scope>
    <source>
        <strain evidence="2 3">Cbm 6</strain>
    </source>
</reference>
<evidence type="ECO:0000313" key="3">
    <source>
        <dbReference type="Proteomes" id="UP001611383"/>
    </source>
</evidence>
<protein>
    <submittedName>
        <fullName evidence="2">Trm112 family protein</fullName>
    </submittedName>
</protein>
<evidence type="ECO:0000313" key="2">
    <source>
        <dbReference type="EMBL" id="WNG46362.1"/>
    </source>
</evidence>
<accession>A0ABY9WU90</accession>
<dbReference type="SUPFAM" id="SSF158997">
    <property type="entry name" value="Trm112p-like"/>
    <property type="match status" value="1"/>
</dbReference>
<dbReference type="InterPro" id="IPR005651">
    <property type="entry name" value="Trm112-like"/>
</dbReference>
<gene>
    <name evidence="2" type="ORF">F0U60_21245</name>
</gene>
<evidence type="ECO:0000256" key="1">
    <source>
        <dbReference type="SAM" id="MobiDB-lite"/>
    </source>
</evidence>
<sequence>MPLPDWLFETLACPKCKNPLPLPLGEGRGEGIKPPGSTSVNPHRDELHCENCRLAYPIRGGVPELLLEESHPLPSSGS</sequence>
<proteinExistence type="predicted"/>
<dbReference type="Gene3D" id="2.20.25.10">
    <property type="match status" value="1"/>
</dbReference>
<keyword evidence="3" id="KW-1185">Reference proteome</keyword>
<dbReference type="RefSeq" id="WP_395822671.1">
    <property type="nucleotide sequence ID" value="NZ_CP043494.1"/>
</dbReference>
<organism evidence="2 3">
    <name type="scientific">Archangium minus</name>
    <dbReference type="NCBI Taxonomy" id="83450"/>
    <lineage>
        <taxon>Bacteria</taxon>
        <taxon>Pseudomonadati</taxon>
        <taxon>Myxococcota</taxon>
        <taxon>Myxococcia</taxon>
        <taxon>Myxococcales</taxon>
        <taxon>Cystobacterineae</taxon>
        <taxon>Archangiaceae</taxon>
        <taxon>Archangium</taxon>
    </lineage>
</organism>
<dbReference type="Pfam" id="PF03966">
    <property type="entry name" value="Trm112p"/>
    <property type="match status" value="1"/>
</dbReference>
<dbReference type="EMBL" id="CP043494">
    <property type="protein sequence ID" value="WNG46362.1"/>
    <property type="molecule type" value="Genomic_DNA"/>
</dbReference>
<feature type="region of interest" description="Disordered" evidence="1">
    <location>
        <begin position="25"/>
        <end position="44"/>
    </location>
</feature>
<dbReference type="Proteomes" id="UP001611383">
    <property type="component" value="Chromosome"/>
</dbReference>